<name>A0A840PJ42_9ACTN</name>
<dbReference type="SUPFAM" id="SSF56784">
    <property type="entry name" value="HAD-like"/>
    <property type="match status" value="1"/>
</dbReference>
<sequence length="1471" mass="151647">MLRGRPSTWIFPGRVHIELRRPLHDPARVEAALARRPGVAWARVNAPLGRMIVAVEEGGPPPDELVRALEAAERVDRERAERDAARAAEEEPPEEAGEAEEEEEGEEPPADLPVGVALAIDAAGFAATLVEWAVQSAPLPAEVAGLAGFISDVPRVRRAVEHALPGHGPWLPLVNATVRGLAPGATGIVLDAIKRLMQLREEHAGQAAFERLEEELTGTPERAGAPEREHAAWPRAGALSSGERHLARPCHLPKGPVETYADRMPLGAAAAGLAGGLMTGRLRRGAQVALAALPAAPLAGRDAYAAELGRLLARRGIVVIDNGALRRLDRATTVVVEDEVLLAGRPSIGEVVPVRGADHEQIAARLYALFDPADPEAVRRDGEWVLGPYDRVPRAGGWAGRRERERLGETAAHVLALTRRDRLRAVVAVDRRPLPDAHALLTAVRRAKLRLVVAGPGPDGGGARGSAEVKADAYVPGGADLAESVRDLQRDGAGVLLVSGDGEALAAADCGVGVTPQGGPPPWGAHILVGGDLRAAALIVTAVADARRVGERGVTLAKAGGGVAALLGLTGRRAVAAGRVLTAVNGAGALSMVQGAWQAHRTMRAPIAPPQVITPWHAMPSAQVLAELDSRAGGLTSEEAARRRPAGARRERPPGLLRAVGEELANPFTAVLATGAAGSAIVGSLVDAGLVLSVVGMSALTGGVQRTATARTVASLSRRTVVRAGVLRDGTEREVDAAELVPGDVILLGSGDVVPADCRILEAEGLEADESSLTGESLPVAKDARPVLAGHVAERRSMLYESTTIAAGRARAVVVAVGEATETGRAMAVAGTAAPPTGVERRLASITRVTTPIAGGAAAAVTLSALLRGVPLRESLSDGVNMAVAAVPEGLPLLVSAAQLAATRRLAARGAYASDPRTIEALGRVGVLCFDKTGTLTEGQIRLARIADRDRDLPAGAAGPELREVLAAALRATPLAEDGEHDHLTDAAVAGGAAEIGVTREMGAAGWREAHAMLFEPSRGYHATLGYAGGERVVSVKGAPETVLPRCVGLDPQALREIEARVEHLASSGHRVLAVAERRFPAPRNGNGHAGLGDEDVCELSFLGLLGLADVVRDTAASAVAGLRAAGVQIVMLTGDHPSTAGAIASHVIGDDRELTILTGNEIDEMADDVLDKVLPGVDVVARCTPSHKVRVLGSFQRLGRVVAMTGDGANDAAAIRLADVGIALGAAGTPAARAAADLVVADDRLETIISALVEGRAMWASVRQALAILVGGNLGEIGYTLLGSLFGGRAPMTGRQFLLVNMLTDLAPALAIAVRAPSKEDKASLLDEGPERSLGTALTRDLVQRATVTAAGAGLGWALARMTGPRRRAATVGLVSLVGTQLAQTLATGGLDRSVLLSALGSALALAAVVQIPGLSHFFGCVPLDPVAWGIAGLSVGAAMLAERVLARKDLPDLPELFAKLSKTVLPASS</sequence>
<proteinExistence type="predicted"/>
<organism evidence="11 12">
    <name type="scientific">Thermocatellispora tengchongensis</name>
    <dbReference type="NCBI Taxonomy" id="1073253"/>
    <lineage>
        <taxon>Bacteria</taxon>
        <taxon>Bacillati</taxon>
        <taxon>Actinomycetota</taxon>
        <taxon>Actinomycetes</taxon>
        <taxon>Streptosporangiales</taxon>
        <taxon>Streptosporangiaceae</taxon>
        <taxon>Thermocatellispora</taxon>
    </lineage>
</organism>
<evidence type="ECO:0000256" key="3">
    <source>
        <dbReference type="ARBA" id="ARBA00022741"/>
    </source>
</evidence>
<dbReference type="PRINTS" id="PR00119">
    <property type="entry name" value="CATATPASE"/>
</dbReference>
<dbReference type="Gene3D" id="1.20.1110.10">
    <property type="entry name" value="Calcium-transporting ATPase, transmembrane domain"/>
    <property type="match status" value="1"/>
</dbReference>
<dbReference type="Gene3D" id="2.70.150.10">
    <property type="entry name" value="Calcium-transporting ATPase, cytoplasmic transduction domain A"/>
    <property type="match status" value="1"/>
</dbReference>
<dbReference type="SFLD" id="SFLDS00003">
    <property type="entry name" value="Haloacid_Dehalogenase"/>
    <property type="match status" value="1"/>
</dbReference>
<evidence type="ECO:0000256" key="9">
    <source>
        <dbReference type="SAM" id="MobiDB-lite"/>
    </source>
</evidence>
<evidence type="ECO:0000256" key="2">
    <source>
        <dbReference type="ARBA" id="ARBA00022692"/>
    </source>
</evidence>
<evidence type="ECO:0000259" key="10">
    <source>
        <dbReference type="SMART" id="SM00831"/>
    </source>
</evidence>
<evidence type="ECO:0000256" key="7">
    <source>
        <dbReference type="ARBA" id="ARBA00023136"/>
    </source>
</evidence>
<dbReference type="Proteomes" id="UP000578449">
    <property type="component" value="Unassembled WGS sequence"/>
</dbReference>
<reference evidence="11 12" key="1">
    <citation type="submission" date="2020-08" db="EMBL/GenBank/DDBJ databases">
        <title>Genomic Encyclopedia of Type Strains, Phase IV (KMG-IV): sequencing the most valuable type-strain genomes for metagenomic binning, comparative biology and taxonomic classification.</title>
        <authorList>
            <person name="Goeker M."/>
        </authorList>
    </citation>
    <scope>NUCLEOTIDE SEQUENCE [LARGE SCALE GENOMIC DNA]</scope>
    <source>
        <strain evidence="11 12">DSM 45615</strain>
    </source>
</reference>
<dbReference type="InterPro" id="IPR006068">
    <property type="entry name" value="ATPase_P-typ_cation-transptr_C"/>
</dbReference>
<feature type="region of interest" description="Disordered" evidence="9">
    <location>
        <begin position="76"/>
        <end position="111"/>
    </location>
</feature>
<dbReference type="SUPFAM" id="SSF81660">
    <property type="entry name" value="Metal cation-transporting ATPase, ATP-binding domain N"/>
    <property type="match status" value="1"/>
</dbReference>
<evidence type="ECO:0000256" key="6">
    <source>
        <dbReference type="ARBA" id="ARBA00022989"/>
    </source>
</evidence>
<dbReference type="SMART" id="SM00831">
    <property type="entry name" value="Cation_ATPase_N"/>
    <property type="match status" value="1"/>
</dbReference>
<dbReference type="SUPFAM" id="SSF81665">
    <property type="entry name" value="Calcium ATPase, transmembrane domain M"/>
    <property type="match status" value="1"/>
</dbReference>
<dbReference type="InterPro" id="IPR044492">
    <property type="entry name" value="P_typ_ATPase_HD_dom"/>
</dbReference>
<dbReference type="SFLD" id="SFLDG00002">
    <property type="entry name" value="C1.7:_P-type_atpase_like"/>
    <property type="match status" value="1"/>
</dbReference>
<dbReference type="SUPFAM" id="SSF81653">
    <property type="entry name" value="Calcium ATPase, transduction domain A"/>
    <property type="match status" value="1"/>
</dbReference>
<feature type="compositionally biased region" description="Basic and acidic residues" evidence="9">
    <location>
        <begin position="76"/>
        <end position="89"/>
    </location>
</feature>
<dbReference type="GO" id="GO:0005886">
    <property type="term" value="C:plasma membrane"/>
    <property type="evidence" value="ECO:0007669"/>
    <property type="project" value="UniProtKB-SubCell"/>
</dbReference>
<dbReference type="Pfam" id="PF00122">
    <property type="entry name" value="E1-E2_ATPase"/>
    <property type="match status" value="1"/>
</dbReference>
<keyword evidence="2" id="KW-0812">Transmembrane</keyword>
<dbReference type="InterPro" id="IPR018303">
    <property type="entry name" value="ATPase_P-typ_P_site"/>
</dbReference>
<protein>
    <submittedName>
        <fullName evidence="11">Magnesium-transporting ATPase (P-type)</fullName>
    </submittedName>
</protein>
<dbReference type="InterPro" id="IPR059000">
    <property type="entry name" value="ATPase_P-type_domA"/>
</dbReference>
<keyword evidence="4" id="KW-0067">ATP-binding</keyword>
<accession>A0A840PJ42</accession>
<gene>
    <name evidence="11" type="ORF">HNP84_006869</name>
</gene>
<dbReference type="PROSITE" id="PS00154">
    <property type="entry name" value="ATPASE_E1_E2"/>
    <property type="match status" value="1"/>
</dbReference>
<keyword evidence="12" id="KW-1185">Reference proteome</keyword>
<dbReference type="SFLD" id="SFLDF00027">
    <property type="entry name" value="p-type_atpase"/>
    <property type="match status" value="1"/>
</dbReference>
<comment type="subcellular location">
    <subcellularLocation>
        <location evidence="1">Cell membrane</location>
        <topology evidence="1">Multi-pass membrane protein</topology>
    </subcellularLocation>
</comment>
<dbReference type="Gene3D" id="3.40.1110.10">
    <property type="entry name" value="Calcium-transporting ATPase, cytoplasmic domain N"/>
    <property type="match status" value="1"/>
</dbReference>
<evidence type="ECO:0000256" key="4">
    <source>
        <dbReference type="ARBA" id="ARBA00022840"/>
    </source>
</evidence>
<evidence type="ECO:0000313" key="12">
    <source>
        <dbReference type="Proteomes" id="UP000578449"/>
    </source>
</evidence>
<dbReference type="NCBIfam" id="TIGR01494">
    <property type="entry name" value="ATPase_P-type"/>
    <property type="match status" value="2"/>
</dbReference>
<dbReference type="InterPro" id="IPR004014">
    <property type="entry name" value="ATPase_P-typ_cation-transptr_N"/>
</dbReference>
<dbReference type="InterPro" id="IPR023214">
    <property type="entry name" value="HAD_sf"/>
</dbReference>
<dbReference type="Pfam" id="PF00689">
    <property type="entry name" value="Cation_ATPase_C"/>
    <property type="match status" value="1"/>
</dbReference>
<dbReference type="Pfam" id="PF00702">
    <property type="entry name" value="Hydrolase"/>
    <property type="match status" value="1"/>
</dbReference>
<dbReference type="InterPro" id="IPR023299">
    <property type="entry name" value="ATPase_P-typ_cyto_dom_N"/>
</dbReference>
<dbReference type="InterPro" id="IPR001757">
    <property type="entry name" value="P_typ_ATPase"/>
</dbReference>
<evidence type="ECO:0000256" key="8">
    <source>
        <dbReference type="ARBA" id="ARBA00049360"/>
    </source>
</evidence>
<keyword evidence="7" id="KW-0472">Membrane</keyword>
<feature type="domain" description="Cation-transporting P-type ATPase N-terminal" evidence="10">
    <location>
        <begin position="615"/>
        <end position="684"/>
    </location>
</feature>
<dbReference type="GO" id="GO:0005524">
    <property type="term" value="F:ATP binding"/>
    <property type="evidence" value="ECO:0007669"/>
    <property type="project" value="UniProtKB-KW"/>
</dbReference>
<dbReference type="InterPro" id="IPR023298">
    <property type="entry name" value="ATPase_P-typ_TM_dom_sf"/>
</dbReference>
<dbReference type="InterPro" id="IPR036412">
    <property type="entry name" value="HAD-like_sf"/>
</dbReference>
<keyword evidence="3" id="KW-0547">Nucleotide-binding</keyword>
<comment type="catalytic activity">
    <reaction evidence="8">
        <text>ATP + H2O = ADP + phosphate + H(+)</text>
        <dbReference type="Rhea" id="RHEA:13065"/>
        <dbReference type="ChEBI" id="CHEBI:15377"/>
        <dbReference type="ChEBI" id="CHEBI:15378"/>
        <dbReference type="ChEBI" id="CHEBI:30616"/>
        <dbReference type="ChEBI" id="CHEBI:43474"/>
        <dbReference type="ChEBI" id="CHEBI:456216"/>
    </reaction>
</comment>
<dbReference type="EMBL" id="JACHGN010000016">
    <property type="protein sequence ID" value="MBB5137117.1"/>
    <property type="molecule type" value="Genomic_DNA"/>
</dbReference>
<comment type="caution">
    <text evidence="11">The sequence shown here is derived from an EMBL/GenBank/DDBJ whole genome shotgun (WGS) entry which is preliminary data.</text>
</comment>
<keyword evidence="5" id="KW-1278">Translocase</keyword>
<dbReference type="InterPro" id="IPR008250">
    <property type="entry name" value="ATPase_P-typ_transduc_dom_A_sf"/>
</dbReference>
<dbReference type="PANTHER" id="PTHR42861">
    <property type="entry name" value="CALCIUM-TRANSPORTING ATPASE"/>
    <property type="match status" value="1"/>
</dbReference>
<dbReference type="GO" id="GO:0016887">
    <property type="term" value="F:ATP hydrolysis activity"/>
    <property type="evidence" value="ECO:0007669"/>
    <property type="project" value="InterPro"/>
</dbReference>
<evidence type="ECO:0000256" key="5">
    <source>
        <dbReference type="ARBA" id="ARBA00022967"/>
    </source>
</evidence>
<dbReference type="Gene3D" id="3.40.50.1000">
    <property type="entry name" value="HAD superfamily/HAD-like"/>
    <property type="match status" value="1"/>
</dbReference>
<dbReference type="RefSeq" id="WP_185053960.1">
    <property type="nucleotide sequence ID" value="NZ_BAABIX010000020.1"/>
</dbReference>
<keyword evidence="6" id="KW-1133">Transmembrane helix</keyword>
<dbReference type="PRINTS" id="PR00120">
    <property type="entry name" value="HATPASE"/>
</dbReference>
<evidence type="ECO:0000256" key="1">
    <source>
        <dbReference type="ARBA" id="ARBA00004651"/>
    </source>
</evidence>
<feature type="compositionally biased region" description="Acidic residues" evidence="9">
    <location>
        <begin position="90"/>
        <end position="109"/>
    </location>
</feature>
<evidence type="ECO:0000313" key="11">
    <source>
        <dbReference type="EMBL" id="MBB5137117.1"/>
    </source>
</evidence>